<sequence length="69" mass="7687">MLNRLKAAFIVLVPKSENATSPEKFQPISLTNELYKIISRILVHRLKPVIGNLLSPMQSAFIPGRSIAD</sequence>
<dbReference type="PANTHER" id="PTHR46890:SF48">
    <property type="entry name" value="RNA-DIRECTED DNA POLYMERASE"/>
    <property type="match status" value="1"/>
</dbReference>
<evidence type="ECO:0000259" key="1">
    <source>
        <dbReference type="Pfam" id="PF00078"/>
    </source>
</evidence>
<gene>
    <name evidence="2" type="ORF">D7X96_39335</name>
</gene>
<dbReference type="InterPro" id="IPR052343">
    <property type="entry name" value="Retrotransposon-Effector_Assoc"/>
</dbReference>
<dbReference type="EMBL" id="RAWM01000390">
    <property type="protein sequence ID" value="RKH55377.1"/>
    <property type="molecule type" value="Genomic_DNA"/>
</dbReference>
<comment type="caution">
    <text evidence="2">The sequence shown here is derived from an EMBL/GenBank/DDBJ whole genome shotgun (WGS) entry which is preliminary data.</text>
</comment>
<dbReference type="AlphaFoldDB" id="A0A3A8PGA1"/>
<dbReference type="Proteomes" id="UP000282656">
    <property type="component" value="Unassembled WGS sequence"/>
</dbReference>
<feature type="non-terminal residue" evidence="2">
    <location>
        <position position="69"/>
    </location>
</feature>
<proteinExistence type="predicted"/>
<accession>A0A3A8PGA1</accession>
<reference evidence="3" key="1">
    <citation type="submission" date="2018-09" db="EMBL/GenBank/DDBJ databases">
        <authorList>
            <person name="Livingstone P.G."/>
            <person name="Whitworth D.E."/>
        </authorList>
    </citation>
    <scope>NUCLEOTIDE SEQUENCE [LARGE SCALE GENOMIC DNA]</scope>
    <source>
        <strain evidence="3">AB047A</strain>
    </source>
</reference>
<dbReference type="InterPro" id="IPR000477">
    <property type="entry name" value="RT_dom"/>
</dbReference>
<name>A0A3A8PGA1_9BACT</name>
<organism evidence="2 3">
    <name type="scientific">Corallococcus interemptor</name>
    <dbReference type="NCBI Taxonomy" id="2316720"/>
    <lineage>
        <taxon>Bacteria</taxon>
        <taxon>Pseudomonadati</taxon>
        <taxon>Myxococcota</taxon>
        <taxon>Myxococcia</taxon>
        <taxon>Myxococcales</taxon>
        <taxon>Cystobacterineae</taxon>
        <taxon>Myxococcaceae</taxon>
        <taxon>Corallococcus</taxon>
    </lineage>
</organism>
<feature type="domain" description="Reverse transcriptase" evidence="1">
    <location>
        <begin position="14"/>
        <end position="68"/>
    </location>
</feature>
<dbReference type="PANTHER" id="PTHR46890">
    <property type="entry name" value="NON-LTR RETROLELEMENT REVERSE TRANSCRIPTASE-LIKE PROTEIN-RELATED"/>
    <property type="match status" value="1"/>
</dbReference>
<protein>
    <recommendedName>
        <fullName evidence="1">Reverse transcriptase domain-containing protein</fullName>
    </recommendedName>
</protein>
<evidence type="ECO:0000313" key="3">
    <source>
        <dbReference type="Proteomes" id="UP000282656"/>
    </source>
</evidence>
<keyword evidence="3" id="KW-1185">Reference proteome</keyword>
<evidence type="ECO:0000313" key="2">
    <source>
        <dbReference type="EMBL" id="RKH55377.1"/>
    </source>
</evidence>
<dbReference type="Pfam" id="PF00078">
    <property type="entry name" value="RVT_1"/>
    <property type="match status" value="1"/>
</dbReference>